<keyword evidence="1" id="KW-1133">Transmembrane helix</keyword>
<feature type="transmembrane region" description="Helical" evidence="1">
    <location>
        <begin position="13"/>
        <end position="34"/>
    </location>
</feature>
<dbReference type="EMBL" id="PFAY01000012">
    <property type="protein sequence ID" value="PIT93121.1"/>
    <property type="molecule type" value="Genomic_DNA"/>
</dbReference>
<sequence>MKLKENKTKLTELIYLIAGAVLTLLLLIYIVFLVKNTSGKVRQVLDLRSQEVPVESYNFDKYDQIIEKAGISVTTTILSPSTTEEVDQEE</sequence>
<reference evidence="3" key="1">
    <citation type="submission" date="2017-09" db="EMBL/GenBank/DDBJ databases">
        <title>Depth-based differentiation of microbial function through sediment-hosted aquifers and enrichment of novel symbionts in the deep terrestrial subsurface.</title>
        <authorList>
            <person name="Probst A.J."/>
            <person name="Ladd B."/>
            <person name="Jarett J.K."/>
            <person name="Geller-Mcgrath D.E."/>
            <person name="Sieber C.M.K."/>
            <person name="Emerson J.B."/>
            <person name="Anantharaman K."/>
            <person name="Thomas B.C."/>
            <person name="Malmstrom R."/>
            <person name="Stieglmeier M."/>
            <person name="Klingl A."/>
            <person name="Woyke T."/>
            <person name="Ryan C.M."/>
            <person name="Banfield J.F."/>
        </authorList>
    </citation>
    <scope>NUCLEOTIDE SEQUENCE [LARGE SCALE GENOMIC DNA]</scope>
</reference>
<proteinExistence type="predicted"/>
<keyword evidence="1" id="KW-0812">Transmembrane</keyword>
<evidence type="ECO:0000313" key="2">
    <source>
        <dbReference type="EMBL" id="PIT93121.1"/>
    </source>
</evidence>
<evidence type="ECO:0000256" key="1">
    <source>
        <dbReference type="SAM" id="Phobius"/>
    </source>
</evidence>
<name>A0A2M6WK07_9BACT</name>
<dbReference type="AlphaFoldDB" id="A0A2M6WK07"/>
<dbReference type="Proteomes" id="UP000229112">
    <property type="component" value="Unassembled WGS sequence"/>
</dbReference>
<protein>
    <submittedName>
        <fullName evidence="2">Uncharacterized protein</fullName>
    </submittedName>
</protein>
<organism evidence="2 3">
    <name type="scientific">Candidatus Harrisonbacteria bacterium CG10_big_fil_rev_8_21_14_0_10_38_8</name>
    <dbReference type="NCBI Taxonomy" id="1974582"/>
    <lineage>
        <taxon>Bacteria</taxon>
        <taxon>Candidatus Harrisoniibacteriota</taxon>
    </lineage>
</organism>
<comment type="caution">
    <text evidence="2">The sequence shown here is derived from an EMBL/GenBank/DDBJ whole genome shotgun (WGS) entry which is preliminary data.</text>
</comment>
<evidence type="ECO:0000313" key="3">
    <source>
        <dbReference type="Proteomes" id="UP000229112"/>
    </source>
</evidence>
<gene>
    <name evidence="2" type="ORF">COU06_01840</name>
</gene>
<accession>A0A2M6WK07</accession>
<keyword evidence="1" id="KW-0472">Membrane</keyword>